<evidence type="ECO:0000313" key="4">
    <source>
        <dbReference type="EMBL" id="KAB8180641.1"/>
    </source>
</evidence>
<dbReference type="AlphaFoldDB" id="A0A5N6BHY1"/>
<accession>A0A5N6BHY1</accession>
<evidence type="ECO:0000259" key="3">
    <source>
        <dbReference type="PROSITE" id="PS50937"/>
    </source>
</evidence>
<evidence type="ECO:0000256" key="1">
    <source>
        <dbReference type="ARBA" id="ARBA00023125"/>
    </source>
</evidence>
<dbReference type="PROSITE" id="PS50937">
    <property type="entry name" value="HTH_MERR_2"/>
    <property type="match status" value="1"/>
</dbReference>
<dbReference type="PANTHER" id="PTHR30204:SF93">
    <property type="entry name" value="HTH MERR-TYPE DOMAIN-CONTAINING PROTEIN"/>
    <property type="match status" value="1"/>
</dbReference>
<gene>
    <name evidence="4" type="ORF">FH610_032645</name>
</gene>
<organism evidence="4 5">
    <name type="scientific">Microbispora catharanthi</name>
    <dbReference type="NCBI Taxonomy" id="1712871"/>
    <lineage>
        <taxon>Bacteria</taxon>
        <taxon>Bacillati</taxon>
        <taxon>Actinomycetota</taxon>
        <taxon>Actinomycetes</taxon>
        <taxon>Streptosporangiales</taxon>
        <taxon>Streptosporangiaceae</taxon>
        <taxon>Microbispora</taxon>
    </lineage>
</organism>
<feature type="coiled-coil region" evidence="2">
    <location>
        <begin position="80"/>
        <end position="107"/>
    </location>
</feature>
<comment type="caution">
    <text evidence="4">The sequence shown here is derived from an EMBL/GenBank/DDBJ whole genome shotgun (WGS) entry which is preliminary data.</text>
</comment>
<dbReference type="InterPro" id="IPR009061">
    <property type="entry name" value="DNA-bd_dom_put_sf"/>
</dbReference>
<keyword evidence="5" id="KW-1185">Reference proteome</keyword>
<dbReference type="Gene3D" id="1.10.1660.10">
    <property type="match status" value="1"/>
</dbReference>
<sequence>MISQAGRVKDDGLYTIGQVARLAGVPVPTVRYYSDEGLVPPAGRSAGGYRLYDHDALDRLELVRTLRDLGVEIATITRVLADAQTLNEIADGQIAAMEDQIQTLRVRQAVLRYVTTRRTGTAGIAHVNRLARLPAEQRRQLVADLVAEATRGLDMEPAFAAHLRSMLPDLPDDPSVEQLDAWLELAHLVGDPHFRESVREAFERHATDRSSGAEHGDLESWARAEQATLDLVGRALADGIPPVSALARPIVNELVAVFAQAHRRSDDAGFRLWLAERIRIGADPQVSRYWQLLAMINGTPPKPDPVPAARWLLAALDPRVPDL</sequence>
<evidence type="ECO:0000256" key="2">
    <source>
        <dbReference type="SAM" id="Coils"/>
    </source>
</evidence>
<dbReference type="Proteomes" id="UP000313066">
    <property type="component" value="Unassembled WGS sequence"/>
</dbReference>
<dbReference type="SUPFAM" id="SSF46955">
    <property type="entry name" value="Putative DNA-binding domain"/>
    <property type="match status" value="1"/>
</dbReference>
<dbReference type="Pfam" id="PF13411">
    <property type="entry name" value="MerR_1"/>
    <property type="match status" value="1"/>
</dbReference>
<keyword evidence="1" id="KW-0238">DNA-binding</keyword>
<evidence type="ECO:0000313" key="5">
    <source>
        <dbReference type="Proteomes" id="UP000313066"/>
    </source>
</evidence>
<dbReference type="GO" id="GO:0003700">
    <property type="term" value="F:DNA-binding transcription factor activity"/>
    <property type="evidence" value="ECO:0007669"/>
    <property type="project" value="InterPro"/>
</dbReference>
<reference evidence="4 5" key="1">
    <citation type="submission" date="2019-10" db="EMBL/GenBank/DDBJ databases">
        <title>Nonomuraea sp. nov., isolated from Phyllanthus amarus.</title>
        <authorList>
            <person name="Klykleung N."/>
            <person name="Tanasupawat S."/>
        </authorList>
    </citation>
    <scope>NUCLEOTIDE SEQUENCE [LARGE SCALE GENOMIC DNA]</scope>
    <source>
        <strain evidence="4 5">CR1-09</strain>
    </source>
</reference>
<dbReference type="CDD" id="cd00592">
    <property type="entry name" value="HTH_MerR-like"/>
    <property type="match status" value="1"/>
</dbReference>
<feature type="domain" description="HTH merR-type" evidence="3">
    <location>
        <begin position="13"/>
        <end position="82"/>
    </location>
</feature>
<protein>
    <submittedName>
        <fullName evidence="4">MerR family transcriptional regulator</fullName>
    </submittedName>
</protein>
<dbReference type="EMBL" id="VDMA02000021">
    <property type="protein sequence ID" value="KAB8180641.1"/>
    <property type="molecule type" value="Genomic_DNA"/>
</dbReference>
<keyword evidence="2" id="KW-0175">Coiled coil</keyword>
<dbReference type="InterPro" id="IPR047057">
    <property type="entry name" value="MerR_fam"/>
</dbReference>
<dbReference type="PRINTS" id="PR00040">
    <property type="entry name" value="HTHMERR"/>
</dbReference>
<name>A0A5N6BHY1_9ACTN</name>
<dbReference type="SMART" id="SM00422">
    <property type="entry name" value="HTH_MERR"/>
    <property type="match status" value="1"/>
</dbReference>
<dbReference type="PANTHER" id="PTHR30204">
    <property type="entry name" value="REDOX-CYCLING DRUG-SENSING TRANSCRIPTIONAL ACTIVATOR SOXR"/>
    <property type="match status" value="1"/>
</dbReference>
<dbReference type="GO" id="GO:0003677">
    <property type="term" value="F:DNA binding"/>
    <property type="evidence" value="ECO:0007669"/>
    <property type="project" value="UniProtKB-KW"/>
</dbReference>
<proteinExistence type="predicted"/>
<dbReference type="InterPro" id="IPR000551">
    <property type="entry name" value="MerR-type_HTH_dom"/>
</dbReference>